<protein>
    <recommendedName>
        <fullName evidence="4">Transcriptional regulator, AbiEi antitoxin, Type IV TA system</fullName>
    </recommendedName>
</protein>
<comment type="caution">
    <text evidence="2">The sequence shown here is derived from an EMBL/GenBank/DDBJ whole genome shotgun (WGS) entry which is preliminary data.</text>
</comment>
<dbReference type="EMBL" id="JAGSNF010000008">
    <property type="protein sequence ID" value="MBR7742985.1"/>
    <property type="molecule type" value="Genomic_DNA"/>
</dbReference>
<keyword evidence="3" id="KW-1185">Reference proteome</keyword>
<gene>
    <name evidence="2" type="ORF">KC207_06755</name>
</gene>
<accession>A0A941HZK3</accession>
<evidence type="ECO:0000256" key="1">
    <source>
        <dbReference type="SAM" id="MobiDB-lite"/>
    </source>
</evidence>
<dbReference type="RefSeq" id="WP_211602223.1">
    <property type="nucleotide sequence ID" value="NZ_JAGSNF010000008.1"/>
</dbReference>
<evidence type="ECO:0000313" key="3">
    <source>
        <dbReference type="Proteomes" id="UP000677016"/>
    </source>
</evidence>
<name>A0A941HZK3_9MICO</name>
<reference evidence="2" key="1">
    <citation type="submission" date="2021-04" db="EMBL/GenBank/DDBJ databases">
        <title>Phycicoccus avicenniae sp. nov., a novel endophytic actinomycetes isolated from branch of Avicennia mariana.</title>
        <authorList>
            <person name="Tuo L."/>
        </authorList>
    </citation>
    <scope>NUCLEOTIDE SEQUENCE</scope>
    <source>
        <strain evidence="2">BSK3Z-2</strain>
    </source>
</reference>
<dbReference type="AlphaFoldDB" id="A0A941HZK3"/>
<feature type="region of interest" description="Disordered" evidence="1">
    <location>
        <begin position="301"/>
        <end position="323"/>
    </location>
</feature>
<evidence type="ECO:0008006" key="4">
    <source>
        <dbReference type="Google" id="ProtNLM"/>
    </source>
</evidence>
<sequence length="323" mass="35207">MLPTTTLDDLLRHQDRVLTRSQLTACGVSAAAIRWNAGRNWRVLLPRVYLLSRESPTEWQRHRAALLWAGPGAVLSGPTAAALHGIRSAGPGPQVRLLVPAPKRSRQAGYATARRTCLEDRTTRRDGLQVSSVARSAVDAAVLARGPRAREAILVEAVQRRLTTVDDLAEWVYRLRVRDAASVLLALEAAASGAWSVPEHDLLALLARSSTLPEPWANPRLRTRGGLRLTTPDVWLDDVGLAVMVHSHRHHSQGDEWDDTVAADSDLVAAGVVVVGVTPRQVRRSPDAVLRRIERAHAVAADRPHPAVVASHPESPLRSHHVS</sequence>
<evidence type="ECO:0000313" key="2">
    <source>
        <dbReference type="EMBL" id="MBR7742985.1"/>
    </source>
</evidence>
<dbReference type="Proteomes" id="UP000677016">
    <property type="component" value="Unassembled WGS sequence"/>
</dbReference>
<organism evidence="2 3">
    <name type="scientific">Phycicoccus avicenniae</name>
    <dbReference type="NCBI Taxonomy" id="2828860"/>
    <lineage>
        <taxon>Bacteria</taxon>
        <taxon>Bacillati</taxon>
        <taxon>Actinomycetota</taxon>
        <taxon>Actinomycetes</taxon>
        <taxon>Micrococcales</taxon>
        <taxon>Intrasporangiaceae</taxon>
        <taxon>Phycicoccus</taxon>
    </lineage>
</organism>
<proteinExistence type="predicted"/>